<feature type="transmembrane region" description="Helical" evidence="1">
    <location>
        <begin position="140"/>
        <end position="156"/>
    </location>
</feature>
<accession>A0ABV6FW27</accession>
<dbReference type="Proteomes" id="UP001589797">
    <property type="component" value="Unassembled WGS sequence"/>
</dbReference>
<feature type="transmembrane region" description="Helical" evidence="1">
    <location>
        <begin position="44"/>
        <end position="63"/>
    </location>
</feature>
<keyword evidence="3" id="KW-1185">Reference proteome</keyword>
<feature type="transmembrane region" description="Helical" evidence="1">
    <location>
        <begin position="6"/>
        <end position="24"/>
    </location>
</feature>
<feature type="transmembrane region" description="Helical" evidence="1">
    <location>
        <begin position="265"/>
        <end position="282"/>
    </location>
</feature>
<organism evidence="2 3">
    <name type="scientific">Fontibacter flavus</name>
    <dbReference type="NCBI Taxonomy" id="654838"/>
    <lineage>
        <taxon>Bacteria</taxon>
        <taxon>Pseudomonadati</taxon>
        <taxon>Bacteroidota</taxon>
        <taxon>Cytophagia</taxon>
        <taxon>Cytophagales</taxon>
        <taxon>Cyclobacteriaceae</taxon>
        <taxon>Fontibacter</taxon>
    </lineage>
</organism>
<feature type="transmembrane region" description="Helical" evidence="1">
    <location>
        <begin position="83"/>
        <end position="111"/>
    </location>
</feature>
<protein>
    <submittedName>
        <fullName evidence="2">O-antigen polymerase</fullName>
    </submittedName>
</protein>
<evidence type="ECO:0000313" key="2">
    <source>
        <dbReference type="EMBL" id="MFC0264083.1"/>
    </source>
</evidence>
<feature type="transmembrane region" description="Helical" evidence="1">
    <location>
        <begin position="314"/>
        <end position="334"/>
    </location>
</feature>
<comment type="caution">
    <text evidence="2">The sequence shown here is derived from an EMBL/GenBank/DDBJ whole genome shotgun (WGS) entry which is preliminary data.</text>
</comment>
<dbReference type="RefSeq" id="WP_382388592.1">
    <property type="nucleotide sequence ID" value="NZ_JBHLWI010000042.1"/>
</dbReference>
<keyword evidence="1" id="KW-1133">Transmembrane helix</keyword>
<keyword evidence="1" id="KW-0472">Membrane</keyword>
<evidence type="ECO:0000313" key="3">
    <source>
        <dbReference type="Proteomes" id="UP001589797"/>
    </source>
</evidence>
<reference evidence="2 3" key="1">
    <citation type="submission" date="2024-09" db="EMBL/GenBank/DDBJ databases">
        <authorList>
            <person name="Sun Q."/>
            <person name="Mori K."/>
        </authorList>
    </citation>
    <scope>NUCLEOTIDE SEQUENCE [LARGE SCALE GENOMIC DNA]</scope>
    <source>
        <strain evidence="2 3">CCM 7650</strain>
    </source>
</reference>
<feature type="transmembrane region" description="Helical" evidence="1">
    <location>
        <begin position="289"/>
        <end position="308"/>
    </location>
</feature>
<keyword evidence="1" id="KW-0812">Transmembrane</keyword>
<name>A0ABV6FW27_9BACT</name>
<sequence length="352" mass="41350">MKKYFILLYIILPPIFYIIPYFFANENNEVTLHFFKTFIVSKYLFLQFSITYLALGFFLIWFLNGTNFNLEKRKPTSLLLEVILSICFFIYFFVSISYLAIIFYAITYIIIGSYKPGKLVFIALFFISFYQLLFNNSRFPIIYTGLIYSLGYIQLINYKRLFIYGLASLFFLIYILQPLRSGILPFSSQSEISSFIYFYQHINPIYIGAYLSYDLNFGFTVLVSEIIPFAKSVLNYESVIDRLAEVGLPKDIIDLGIRHGSNSSMYFHVTGIIIISLSFFLIKKLLIFFRYNLINNALLFYFIVQAPFFIRRAIASYLLDVIVIIFISLIFVFIKQNNKKYLKNMVQVNVKS</sequence>
<feature type="transmembrane region" description="Helical" evidence="1">
    <location>
        <begin position="161"/>
        <end position="179"/>
    </location>
</feature>
<dbReference type="EMBL" id="JBHLWI010000042">
    <property type="protein sequence ID" value="MFC0264083.1"/>
    <property type="molecule type" value="Genomic_DNA"/>
</dbReference>
<gene>
    <name evidence="2" type="ORF">ACFFIP_15425</name>
</gene>
<evidence type="ECO:0000256" key="1">
    <source>
        <dbReference type="SAM" id="Phobius"/>
    </source>
</evidence>
<proteinExistence type="predicted"/>